<keyword evidence="2" id="KW-1185">Reference proteome</keyword>
<reference evidence="1 2" key="1">
    <citation type="submission" date="2024-02" db="EMBL/GenBank/DDBJ databases">
        <title>de novo genome assembly of Solanum bulbocastanum strain 11H21.</title>
        <authorList>
            <person name="Hosaka A.J."/>
        </authorList>
    </citation>
    <scope>NUCLEOTIDE SEQUENCE [LARGE SCALE GENOMIC DNA]</scope>
    <source>
        <tissue evidence="1">Young leaves</tissue>
    </source>
</reference>
<evidence type="ECO:0000313" key="2">
    <source>
        <dbReference type="Proteomes" id="UP001371456"/>
    </source>
</evidence>
<comment type="caution">
    <text evidence="1">The sequence shown here is derived from an EMBL/GenBank/DDBJ whole genome shotgun (WGS) entry which is preliminary data.</text>
</comment>
<evidence type="ECO:0000313" key="1">
    <source>
        <dbReference type="EMBL" id="KAK6786269.1"/>
    </source>
</evidence>
<protein>
    <submittedName>
        <fullName evidence="1">Uncharacterized protein</fullName>
    </submittedName>
</protein>
<gene>
    <name evidence="1" type="ORF">RDI58_014794</name>
</gene>
<accession>A0AAN8TE38</accession>
<dbReference type="Proteomes" id="UP001371456">
    <property type="component" value="Unassembled WGS sequence"/>
</dbReference>
<name>A0AAN8TE38_SOLBU</name>
<proteinExistence type="predicted"/>
<dbReference type="EMBL" id="JBANQN010000006">
    <property type="protein sequence ID" value="KAK6786269.1"/>
    <property type="molecule type" value="Genomic_DNA"/>
</dbReference>
<sequence>MSSIASYTCDYDMG</sequence>
<organism evidence="1 2">
    <name type="scientific">Solanum bulbocastanum</name>
    <name type="common">Wild potato</name>
    <dbReference type="NCBI Taxonomy" id="147425"/>
    <lineage>
        <taxon>Eukaryota</taxon>
        <taxon>Viridiplantae</taxon>
        <taxon>Streptophyta</taxon>
        <taxon>Embryophyta</taxon>
        <taxon>Tracheophyta</taxon>
        <taxon>Spermatophyta</taxon>
        <taxon>Magnoliopsida</taxon>
        <taxon>eudicotyledons</taxon>
        <taxon>Gunneridae</taxon>
        <taxon>Pentapetalae</taxon>
        <taxon>asterids</taxon>
        <taxon>lamiids</taxon>
        <taxon>Solanales</taxon>
        <taxon>Solanaceae</taxon>
        <taxon>Solanoideae</taxon>
        <taxon>Solaneae</taxon>
        <taxon>Solanum</taxon>
    </lineage>
</organism>